<keyword evidence="11" id="KW-1185">Reference proteome</keyword>
<evidence type="ECO:0000256" key="3">
    <source>
        <dbReference type="ARBA" id="ARBA00022490"/>
    </source>
</evidence>
<keyword evidence="4" id="KW-0540">Nuclease</keyword>
<evidence type="ECO:0000256" key="6">
    <source>
        <dbReference type="ARBA" id="ARBA00022839"/>
    </source>
</evidence>
<keyword evidence="5" id="KW-0378">Hydrolase</keyword>
<evidence type="ECO:0000259" key="9">
    <source>
        <dbReference type="PROSITE" id="PS50126"/>
    </source>
</evidence>
<comment type="caution">
    <text evidence="10">The sequence shown here is derived from an EMBL/GenBank/DDBJ whole genome shotgun (WGS) entry which is preliminary data.</text>
</comment>
<feature type="domain" description="S1 motif" evidence="9">
    <location>
        <begin position="418"/>
        <end position="498"/>
    </location>
</feature>
<feature type="non-terminal residue" evidence="10">
    <location>
        <position position="1"/>
    </location>
</feature>
<feature type="compositionally biased region" description="Basic residues" evidence="8">
    <location>
        <begin position="561"/>
        <end position="574"/>
    </location>
</feature>
<dbReference type="Gene3D" id="2.40.50.140">
    <property type="entry name" value="Nucleic acid-binding proteins"/>
    <property type="match status" value="1"/>
</dbReference>
<evidence type="ECO:0000256" key="8">
    <source>
        <dbReference type="SAM" id="MobiDB-lite"/>
    </source>
</evidence>
<dbReference type="CDD" id="cd04471">
    <property type="entry name" value="S1_RNase_R"/>
    <property type="match status" value="1"/>
</dbReference>
<dbReference type="GO" id="GO:0003723">
    <property type="term" value="F:RNA binding"/>
    <property type="evidence" value="ECO:0007669"/>
    <property type="project" value="UniProtKB-KW"/>
</dbReference>
<evidence type="ECO:0000256" key="2">
    <source>
        <dbReference type="ARBA" id="ARBA00012163"/>
    </source>
</evidence>
<keyword evidence="7" id="KW-0694">RNA-binding</keyword>
<dbReference type="InterPro" id="IPR004476">
    <property type="entry name" value="RNase_II/RNase_R"/>
</dbReference>
<dbReference type="SMART" id="SM00316">
    <property type="entry name" value="S1"/>
    <property type="match status" value="1"/>
</dbReference>
<evidence type="ECO:0000313" key="11">
    <source>
        <dbReference type="Proteomes" id="UP001171751"/>
    </source>
</evidence>
<comment type="catalytic activity">
    <reaction evidence="1">
        <text>Exonucleolytic cleavage in the 3'- to 5'-direction to yield nucleoside 5'-phosphates.</text>
        <dbReference type="EC" id="3.1.13.1"/>
    </reaction>
</comment>
<dbReference type="Pfam" id="PF00773">
    <property type="entry name" value="RNB"/>
    <property type="match status" value="1"/>
</dbReference>
<dbReference type="GO" id="GO:0008859">
    <property type="term" value="F:exoribonuclease II activity"/>
    <property type="evidence" value="ECO:0007669"/>
    <property type="project" value="UniProtKB-EC"/>
</dbReference>
<feature type="compositionally biased region" description="Basic residues" evidence="8">
    <location>
        <begin position="519"/>
        <end position="532"/>
    </location>
</feature>
<name>A0AA43UCD1_9LACT</name>
<keyword evidence="3" id="KW-0963">Cytoplasm</keyword>
<dbReference type="SMART" id="SM00955">
    <property type="entry name" value="RNB"/>
    <property type="match status" value="1"/>
</dbReference>
<organism evidence="10 11">
    <name type="scientific">Atopococcus tabaci</name>
    <dbReference type="NCBI Taxonomy" id="269774"/>
    <lineage>
        <taxon>Bacteria</taxon>
        <taxon>Bacillati</taxon>
        <taxon>Bacillota</taxon>
        <taxon>Bacilli</taxon>
        <taxon>Lactobacillales</taxon>
        <taxon>Carnobacteriaceae</taxon>
        <taxon>Atopococcus</taxon>
    </lineage>
</organism>
<dbReference type="Pfam" id="PF00575">
    <property type="entry name" value="S1"/>
    <property type="match status" value="1"/>
</dbReference>
<accession>A0AA43UCD1</accession>
<dbReference type="InterPro" id="IPR012340">
    <property type="entry name" value="NA-bd_OB-fold"/>
</dbReference>
<dbReference type="InterPro" id="IPR001900">
    <property type="entry name" value="RNase_II/R"/>
</dbReference>
<dbReference type="SUPFAM" id="SSF50249">
    <property type="entry name" value="Nucleic acid-binding proteins"/>
    <property type="match status" value="2"/>
</dbReference>
<dbReference type="InterPro" id="IPR050180">
    <property type="entry name" value="RNR_Ribonuclease"/>
</dbReference>
<dbReference type="GO" id="GO:0005829">
    <property type="term" value="C:cytosol"/>
    <property type="evidence" value="ECO:0007669"/>
    <property type="project" value="TreeGrafter"/>
</dbReference>
<dbReference type="PANTHER" id="PTHR23355:SF9">
    <property type="entry name" value="DIS3-LIKE EXONUCLEASE 2"/>
    <property type="match status" value="1"/>
</dbReference>
<evidence type="ECO:0000256" key="7">
    <source>
        <dbReference type="ARBA" id="ARBA00022884"/>
    </source>
</evidence>
<dbReference type="EC" id="3.1.13.1" evidence="2"/>
<dbReference type="InterPro" id="IPR003029">
    <property type="entry name" value="S1_domain"/>
</dbReference>
<protein>
    <recommendedName>
        <fullName evidence="2">exoribonuclease II</fullName>
        <ecNumber evidence="2">3.1.13.1</ecNumber>
    </recommendedName>
</protein>
<gene>
    <name evidence="10" type="primary">rnr</name>
    <name evidence="10" type="ORF">Q4F26_03430</name>
</gene>
<dbReference type="NCBIfam" id="TIGR00358">
    <property type="entry name" value="3_prime_RNase"/>
    <property type="match status" value="1"/>
</dbReference>
<dbReference type="PROSITE" id="PS01175">
    <property type="entry name" value="RIBONUCLEASE_II"/>
    <property type="match status" value="1"/>
</dbReference>
<dbReference type="PROSITE" id="PS50126">
    <property type="entry name" value="S1"/>
    <property type="match status" value="1"/>
</dbReference>
<evidence type="ECO:0000256" key="5">
    <source>
        <dbReference type="ARBA" id="ARBA00022801"/>
    </source>
</evidence>
<feature type="compositionally biased region" description="Basic and acidic residues" evidence="8">
    <location>
        <begin position="503"/>
        <end position="518"/>
    </location>
</feature>
<evidence type="ECO:0000256" key="1">
    <source>
        <dbReference type="ARBA" id="ARBA00001849"/>
    </source>
</evidence>
<keyword evidence="6" id="KW-0269">Exonuclease</keyword>
<dbReference type="InterPro" id="IPR011805">
    <property type="entry name" value="RNase_R"/>
</dbReference>
<dbReference type="EMBL" id="JAUNQW010000010">
    <property type="protein sequence ID" value="MDO5457374.1"/>
    <property type="molecule type" value="Genomic_DNA"/>
</dbReference>
<dbReference type="AlphaFoldDB" id="A0AA43UCD1"/>
<dbReference type="InterPro" id="IPR022966">
    <property type="entry name" value="RNase_II/R_CS"/>
</dbReference>
<feature type="region of interest" description="Disordered" evidence="8">
    <location>
        <begin position="503"/>
        <end position="574"/>
    </location>
</feature>
<dbReference type="NCBIfam" id="TIGR02063">
    <property type="entry name" value="RNase_R"/>
    <property type="match status" value="1"/>
</dbReference>
<dbReference type="PANTHER" id="PTHR23355">
    <property type="entry name" value="RIBONUCLEASE"/>
    <property type="match status" value="1"/>
</dbReference>
<proteinExistence type="inferred from homology"/>
<dbReference type="GO" id="GO:0006402">
    <property type="term" value="P:mRNA catabolic process"/>
    <property type="evidence" value="ECO:0007669"/>
    <property type="project" value="TreeGrafter"/>
</dbReference>
<dbReference type="HAMAP" id="MF_01895">
    <property type="entry name" value="RNase_R"/>
    <property type="match status" value="1"/>
</dbReference>
<sequence length="574" mass="65739">VDILSVVYKHGIPTEFSPDTLREVEEIPDHVQAEEKEGRLDLTETVTITIDGADAKDLDDAISLEKLENGNYYLGVHIADVSHYVKEGSSLDKDAFERGSSSYLTDRVIPMLPRELSNGICSLHPNVERLTMTCFMEINDQGKVLNYHIEPSVIRSHQRMTYDAINGILEEGDPQLYKEYEDYISLFENMGDLHKILEKKRYNRGAINFDTEESQVLVDEEGQPVDIVLRPRGIGERLIESFMLQANETVSEHFTKKHLPILYRVHERPDMAKMQSFIEFASALGIKVSGTKDTVSPKQLQKIIENVEGKDEELVVSMTLLRSMQQARYDIEDLGHFGLAAEYYSHFTSPIRRYPDLTLHRLIHHYQEVGTSKKDQAHYQSILPEIAEQSSMAERRAIDAEREVDNMKKVEFMADKVGQKFEAIIVSVLGFGMFVQLENTVEGLIHISKMKEDYFDYNEQGKMMIGKRTGKTYRMGEKVEVRLVGANTETYELDFELIVDKASSDQGKKQEKSQDNSKHNRKNRRRRGKRTKKSGDSSQKSQSNTGRSKDKNAKQKSGGQKSKKKHFKIIQKDQ</sequence>
<evidence type="ECO:0000256" key="4">
    <source>
        <dbReference type="ARBA" id="ARBA00022722"/>
    </source>
</evidence>
<evidence type="ECO:0000313" key="10">
    <source>
        <dbReference type="EMBL" id="MDO5457374.1"/>
    </source>
</evidence>
<dbReference type="Proteomes" id="UP001171751">
    <property type="component" value="Unassembled WGS sequence"/>
</dbReference>
<reference evidence="10" key="1">
    <citation type="submission" date="2023-07" db="EMBL/GenBank/DDBJ databases">
        <title>Between Cages and Wild: Unraveling the Impact of Captivity on Animal Microbiomes and Antimicrobial Resistance.</title>
        <authorList>
            <person name="Schmartz G.P."/>
            <person name="Rehner J."/>
            <person name="Schuff M.J."/>
            <person name="Becker S.L."/>
            <person name="Kravczyk M."/>
            <person name="Gurevich A."/>
            <person name="Francke R."/>
            <person name="Mueller R."/>
            <person name="Keller V."/>
            <person name="Keller A."/>
        </authorList>
    </citation>
    <scope>NUCLEOTIDE SEQUENCE</scope>
    <source>
        <strain evidence="10">S39M_St_73</strain>
    </source>
</reference>